<proteinExistence type="predicted"/>
<dbReference type="EMBL" id="AP023356">
    <property type="protein sequence ID" value="BCJ48450.1"/>
    <property type="molecule type" value="Genomic_DNA"/>
</dbReference>
<evidence type="ECO:0000313" key="1">
    <source>
        <dbReference type="EMBL" id="BCJ48450.1"/>
    </source>
</evidence>
<protein>
    <submittedName>
        <fullName evidence="1">Uncharacterized protein</fullName>
    </submittedName>
</protein>
<name>A0ABN6CT47_9ACTN</name>
<accession>A0ABN6CT47</accession>
<evidence type="ECO:0000313" key="2">
    <source>
        <dbReference type="Proteomes" id="UP000676967"/>
    </source>
</evidence>
<sequence>MLRDALESCVDTGDKVGFTLLDGREFLGWVAGVDGDRVLLSWAPSPMFAMSTSGTEWNPDDEWVRLSAIDAGTVARYDETSRRWTPFH</sequence>
<dbReference type="Proteomes" id="UP000676967">
    <property type="component" value="Chromosome"/>
</dbReference>
<reference evidence="1 2" key="1">
    <citation type="submission" date="2020-08" db="EMBL/GenBank/DDBJ databases">
        <title>Whole genome shotgun sequence of Actinoplanes ianthinogenes NBRC 13996.</title>
        <authorList>
            <person name="Komaki H."/>
            <person name="Tamura T."/>
        </authorList>
    </citation>
    <scope>NUCLEOTIDE SEQUENCE [LARGE SCALE GENOMIC DNA]</scope>
    <source>
        <strain evidence="1 2">NBRC 13996</strain>
    </source>
</reference>
<keyword evidence="2" id="KW-1185">Reference proteome</keyword>
<organism evidence="1 2">
    <name type="scientific">Actinoplanes ianthinogenes</name>
    <dbReference type="NCBI Taxonomy" id="122358"/>
    <lineage>
        <taxon>Bacteria</taxon>
        <taxon>Bacillati</taxon>
        <taxon>Actinomycetota</taxon>
        <taxon>Actinomycetes</taxon>
        <taxon>Micromonosporales</taxon>
        <taxon>Micromonosporaceae</taxon>
        <taxon>Actinoplanes</taxon>
    </lineage>
</organism>
<gene>
    <name evidence="1" type="ORF">Aiant_91070</name>
</gene>